<dbReference type="Gene3D" id="3.30.70.370">
    <property type="match status" value="1"/>
</dbReference>
<evidence type="ECO:0000313" key="2">
    <source>
        <dbReference type="Proteomes" id="UP000319578"/>
    </source>
</evidence>
<keyword evidence="2" id="KW-1185">Reference proteome</keyword>
<proteinExistence type="predicted"/>
<protein>
    <recommendedName>
        <fullName evidence="3">DNA-directed DNA polymerase family A palm domain-containing protein</fullName>
    </recommendedName>
</protein>
<gene>
    <name evidence="1" type="ORF">BRE01_17260</name>
</gene>
<name>A0ABQ0TJX8_9BACL</name>
<sequence length="147" mass="16980">MTAVKERTTAETHGIRFSYQSGMLFISLPSGRRLAYVKPRVGENRFGLDCITYEGISSTKKWERIESYGPKFVENIVQAMSRDILCYAMQNLRDCSIVMHIHDEIVIEADRQMSIEALCKQMEQSPPWAKGLLLRADGYETDFYRKD</sequence>
<dbReference type="InterPro" id="IPR043502">
    <property type="entry name" value="DNA/RNA_pol_sf"/>
</dbReference>
<dbReference type="EMBL" id="BJON01000006">
    <property type="protein sequence ID" value="GED68024.1"/>
    <property type="molecule type" value="Genomic_DNA"/>
</dbReference>
<dbReference type="SUPFAM" id="SSF56672">
    <property type="entry name" value="DNA/RNA polymerases"/>
    <property type="match status" value="1"/>
</dbReference>
<accession>A0ABQ0TJX8</accession>
<dbReference type="Proteomes" id="UP000319578">
    <property type="component" value="Unassembled WGS sequence"/>
</dbReference>
<organism evidence="1 2">
    <name type="scientific">Brevibacillus reuszeri</name>
    <dbReference type="NCBI Taxonomy" id="54915"/>
    <lineage>
        <taxon>Bacteria</taxon>
        <taxon>Bacillati</taxon>
        <taxon>Bacillota</taxon>
        <taxon>Bacilli</taxon>
        <taxon>Bacillales</taxon>
        <taxon>Paenibacillaceae</taxon>
        <taxon>Brevibacillus</taxon>
    </lineage>
</organism>
<dbReference type="Gene3D" id="1.10.150.20">
    <property type="entry name" value="5' to 3' exonuclease, C-terminal subdomain"/>
    <property type="match status" value="1"/>
</dbReference>
<comment type="caution">
    <text evidence="1">The sequence shown here is derived from an EMBL/GenBank/DDBJ whole genome shotgun (WGS) entry which is preliminary data.</text>
</comment>
<evidence type="ECO:0000313" key="1">
    <source>
        <dbReference type="EMBL" id="GED68024.1"/>
    </source>
</evidence>
<reference evidence="1 2" key="1">
    <citation type="submission" date="2019-06" db="EMBL/GenBank/DDBJ databases">
        <title>Whole genome shotgun sequence of Brevibacillus reuszeri NBRC 15719.</title>
        <authorList>
            <person name="Hosoyama A."/>
            <person name="Uohara A."/>
            <person name="Ohji S."/>
            <person name="Ichikawa N."/>
        </authorList>
    </citation>
    <scope>NUCLEOTIDE SEQUENCE [LARGE SCALE GENOMIC DNA]</scope>
    <source>
        <strain evidence="1 2">NBRC 15719</strain>
    </source>
</reference>
<evidence type="ECO:0008006" key="3">
    <source>
        <dbReference type="Google" id="ProtNLM"/>
    </source>
</evidence>